<accession>V6THN0</accession>
<feature type="region of interest" description="Disordered" evidence="2">
    <location>
        <begin position="528"/>
        <end position="696"/>
    </location>
</feature>
<organism evidence="4 5">
    <name type="scientific">Giardia intestinalis</name>
    <name type="common">Giardia lamblia</name>
    <dbReference type="NCBI Taxonomy" id="5741"/>
    <lineage>
        <taxon>Eukaryota</taxon>
        <taxon>Metamonada</taxon>
        <taxon>Diplomonadida</taxon>
        <taxon>Hexamitidae</taxon>
        <taxon>Giardiinae</taxon>
        <taxon>Giardia</taxon>
    </lineage>
</organism>
<reference evidence="4 5" key="2">
    <citation type="journal article" date="2013" name="Genome Biol. Evol.">
        <title>Genome sequencing of Giardia lamblia genotypes A2 and B isolates (DH and GS) and comparative analysis with the genomes of genotypes A1 and E (WB and Pig).</title>
        <authorList>
            <person name="Adam R.D."/>
            <person name="Dahlstrom E.W."/>
            <person name="Martens C.A."/>
            <person name="Bruno D.P."/>
            <person name="Barbian K.D."/>
            <person name="Ricklefs S.M."/>
            <person name="Hernandez M.M."/>
            <person name="Narla N.P."/>
            <person name="Patel R.B."/>
            <person name="Porcella S.F."/>
            <person name="Nash T.E."/>
        </authorList>
    </citation>
    <scope>NUCLEOTIDE SEQUENCE [LARGE SCALE GENOMIC DNA]</scope>
    <source>
        <strain evidence="4 5">DH</strain>
    </source>
</reference>
<name>V6THN0_GIAIN</name>
<evidence type="ECO:0000313" key="4">
    <source>
        <dbReference type="EMBL" id="ESU38493.1"/>
    </source>
</evidence>
<dbReference type="VEuPathDB" id="GiardiaDB:GL50581_2356"/>
<feature type="compositionally biased region" description="Polar residues" evidence="2">
    <location>
        <begin position="453"/>
        <end position="462"/>
    </location>
</feature>
<sequence>MHQNPCALALPLRVPADDNALLKAIQNMGDGLPASASSDLVQTIERYSALRTDVKNMDSLKEAYSLALPLAKQLPWASKEFKELISQHSHHWIFEEAAATGEATSFLEPLMIDVVNILYNLGVLLARQASSPDQKENVLSLFAQAANLFEKASEIVSEIQPLADSSGCDFVDRNYLMAILHTVRGCGYESEVSRYVVAKGAPALIAQEAAKAHRNFTHATEFFDKLSEATDVYYGLWYTALFKKHYYEVVARYHISQYSTPDNALKEIAEAVSLLEGLKERLSALELLPSYGDAQKSYEDIKKLVGTGGKKKPSAAAQLQEIDKLGVCLSDKTEYTYELPSVYIPSAGRVMSEYSDANALQLKVIDLEGKLAELKRLRDTHEEEIRQLKIELEDARAQPPVVKPEVPPEEETSTSKAKKGSAKEDKKRGDKTSAKTSAKTSRRGSIRGGEPSETPNPDSITAQLPVLAERMLPLAAENAPDFGPLLKARDIEIERLRSLCEVFFEQSYQQSLKAAVPVPTLLLEAKEGAQESPALSAPASVKSKASKSEHGKKDKKKGTESSDTSIAETPAEEQKPVPAVPVQSGLSDEEREALKVQIQERDDEIAKLKEQLHATSTGQVSTPNQAASVTPSAPLSARGKASKSKADKNDKADKTKKGKKKGEASEASDTPASATASQIAAEDVQQAPIPAKPIEILDADEVSKAREALEQELVDMRARTAELESQLKDAQDALLKTASHIVPQDPLPSSDLIAQKDQEIERLRACIANLGDQAIERARNGAGDGVDYEQLFKERECEVERLRKLLVSRDLEIKRLKNSPGSDSLQQLQKTEIDRLRGELRAKDKLVDRLKQSIASQETAFTCLRSTVEEKDKETANLRMAIKSQDQQMKSLLSTATYNSTREGTMYLPSANTASLPQSSKTELDNIREELRDKKREVAKLRDALMNSLDSSAIDSVFQAEIEQLKNELQARDKTIVALTARINMLDADLP</sequence>
<dbReference type="VEuPathDB" id="GiardiaDB:QR46_4661"/>
<dbReference type="EMBL" id="AHGT01000012">
    <property type="protein sequence ID" value="ESU38493.1"/>
    <property type="molecule type" value="Genomic_DNA"/>
</dbReference>
<evidence type="ECO:0000313" key="5">
    <source>
        <dbReference type="Proteomes" id="UP000018320"/>
    </source>
</evidence>
<comment type="caution">
    <text evidence="4">The sequence shown here is derived from an EMBL/GenBank/DDBJ whole genome shotgun (WGS) entry which is preliminary data.</text>
</comment>
<dbReference type="VEuPathDB" id="GiardiaDB:DHA2_152880"/>
<feature type="compositionally biased region" description="Polar residues" evidence="2">
    <location>
        <begin position="668"/>
        <end position="678"/>
    </location>
</feature>
<dbReference type="AlphaFoldDB" id="V6THN0"/>
<feature type="compositionally biased region" description="Basic and acidic residues" evidence="2">
    <location>
        <begin position="592"/>
        <end position="612"/>
    </location>
</feature>
<keyword evidence="1" id="KW-0175">Coiled coil</keyword>
<dbReference type="VEuPathDB" id="GiardiaDB:GL50803_007031"/>
<dbReference type="SMART" id="SM01041">
    <property type="entry name" value="BRO1"/>
    <property type="match status" value="1"/>
</dbReference>
<feature type="compositionally biased region" description="Low complexity" evidence="2">
    <location>
        <begin position="532"/>
        <end position="543"/>
    </location>
</feature>
<evidence type="ECO:0000256" key="1">
    <source>
        <dbReference type="SAM" id="Coils"/>
    </source>
</evidence>
<evidence type="ECO:0000256" key="2">
    <source>
        <dbReference type="SAM" id="MobiDB-lite"/>
    </source>
</evidence>
<reference evidence="5" key="1">
    <citation type="submission" date="2012-02" db="EMBL/GenBank/DDBJ databases">
        <title>Genome sequencing of Giardia lamblia Genotypes A2 and B isolates (DH and GS) and comparative analysis with the genomes of Genotypes A1 and E (WB and Pig).</title>
        <authorList>
            <person name="Adam R."/>
            <person name="Dahlstrom E."/>
            <person name="Martens C."/>
            <person name="Bruno D."/>
            <person name="Barbian K."/>
            <person name="Porcella S.F."/>
            <person name="Nash T."/>
        </authorList>
    </citation>
    <scope>NUCLEOTIDE SEQUENCE</scope>
    <source>
        <strain evidence="5">DH</strain>
    </source>
</reference>
<feature type="compositionally biased region" description="Basic and acidic residues" evidence="2">
    <location>
        <begin position="644"/>
        <end position="655"/>
    </location>
</feature>
<dbReference type="Proteomes" id="UP000018320">
    <property type="component" value="Unassembled WGS sequence"/>
</dbReference>
<proteinExistence type="predicted"/>
<feature type="domain" description="BRO1" evidence="3">
    <location>
        <begin position="6"/>
        <end position="363"/>
    </location>
</feature>
<evidence type="ECO:0000259" key="3">
    <source>
        <dbReference type="SMART" id="SM01041"/>
    </source>
</evidence>
<feature type="compositionally biased region" description="Polar residues" evidence="2">
    <location>
        <begin position="613"/>
        <end position="633"/>
    </location>
</feature>
<gene>
    <name evidence="4" type="ORF">DHA2_152880</name>
</gene>
<feature type="coiled-coil region" evidence="1">
    <location>
        <begin position="699"/>
        <end position="773"/>
    </location>
</feature>
<feature type="compositionally biased region" description="Basic and acidic residues" evidence="2">
    <location>
        <begin position="546"/>
        <end position="560"/>
    </location>
</feature>
<feature type="compositionally biased region" description="Basic and acidic residues" evidence="2">
    <location>
        <begin position="421"/>
        <end position="433"/>
    </location>
</feature>
<protein>
    <submittedName>
        <fullName evidence="4">Putative BRO1-like domain protein</fullName>
    </submittedName>
</protein>
<feature type="coiled-coil region" evidence="1">
    <location>
        <begin position="924"/>
        <end position="982"/>
    </location>
</feature>
<feature type="region of interest" description="Disordered" evidence="2">
    <location>
        <begin position="396"/>
        <end position="464"/>
    </location>
</feature>
<dbReference type="InterPro" id="IPR004328">
    <property type="entry name" value="BRO1_dom"/>
</dbReference>